<dbReference type="Proteomes" id="UP000054047">
    <property type="component" value="Unassembled WGS sequence"/>
</dbReference>
<name>A0A0C2G199_9BILA</name>
<reference evidence="1 2" key="1">
    <citation type="submission" date="2013-12" db="EMBL/GenBank/DDBJ databases">
        <title>Draft genome of the parsitic nematode Ancylostoma duodenale.</title>
        <authorList>
            <person name="Mitreva M."/>
        </authorList>
    </citation>
    <scope>NUCLEOTIDE SEQUENCE [LARGE SCALE GENOMIC DNA]</scope>
    <source>
        <strain evidence="1 2">Zhejiang</strain>
    </source>
</reference>
<protein>
    <submittedName>
        <fullName evidence="1">Uncharacterized protein</fullName>
    </submittedName>
</protein>
<accession>A0A0C2G199</accession>
<organism evidence="1 2">
    <name type="scientific">Ancylostoma duodenale</name>
    <dbReference type="NCBI Taxonomy" id="51022"/>
    <lineage>
        <taxon>Eukaryota</taxon>
        <taxon>Metazoa</taxon>
        <taxon>Ecdysozoa</taxon>
        <taxon>Nematoda</taxon>
        <taxon>Chromadorea</taxon>
        <taxon>Rhabditida</taxon>
        <taxon>Rhabditina</taxon>
        <taxon>Rhabditomorpha</taxon>
        <taxon>Strongyloidea</taxon>
        <taxon>Ancylostomatidae</taxon>
        <taxon>Ancylostomatinae</taxon>
        <taxon>Ancylostoma</taxon>
    </lineage>
</organism>
<dbReference type="Gene3D" id="1.10.3210.10">
    <property type="entry name" value="Hypothetical protein af1432"/>
    <property type="match status" value="1"/>
</dbReference>
<gene>
    <name evidence="1" type="ORF">ANCDUO_17202</name>
</gene>
<evidence type="ECO:0000313" key="1">
    <source>
        <dbReference type="EMBL" id="KIH52694.1"/>
    </source>
</evidence>
<dbReference type="SUPFAM" id="SSF109604">
    <property type="entry name" value="HD-domain/PDEase-like"/>
    <property type="match status" value="1"/>
</dbReference>
<keyword evidence="2" id="KW-1185">Reference proteome</keyword>
<dbReference type="AlphaFoldDB" id="A0A0C2G199"/>
<dbReference type="OrthoDB" id="9991235at2759"/>
<proteinExistence type="predicted"/>
<dbReference type="EMBL" id="KN743011">
    <property type="protein sequence ID" value="KIH52694.1"/>
    <property type="molecule type" value="Genomic_DNA"/>
</dbReference>
<sequence length="98" mass="11109">MSYEDEYKPPTRLNFPYIVADIVLSVGDSRQMLHNLLYQHRVVCAIEAMVVKAMALADKHLGYMGDDGVSYKLSEVTHNLEAYLKTTDAVLRDAKQEC</sequence>
<evidence type="ECO:0000313" key="2">
    <source>
        <dbReference type="Proteomes" id="UP000054047"/>
    </source>
</evidence>